<dbReference type="InterPro" id="IPR013320">
    <property type="entry name" value="ConA-like_dom_sf"/>
</dbReference>
<sequence length="277" mass="31129">MKINIHKLCYPLLMPILVGILFFGCDNGEETPGSVYKTLVWSDEFDGTTGDAPNPDFWAYDIGTGSGGWGNNELQYYTNRPQNISLDGRGNLVITAIKENFQGSGYTSARIKTKGLKEFRYGRIEARLKTPFSQGLWPAFWMLGADIDQVGWPQTGEIDIMELRGQQPRVVHGSIHGPGYSGGNAITDSFELVDSRFDTEYHVFAVEWGPDNIDFFVDNRLYQRITPESLPTNAEWVFDKPFFILLNVAIGGNFVGPPSANSRFPQTMIVDYVRVYQ</sequence>
<proteinExistence type="inferred from homology"/>
<protein>
    <submittedName>
        <fullName evidence="3">Glycoside hydrolase family 16 protein</fullName>
    </submittedName>
</protein>
<dbReference type="RefSeq" id="WP_234860991.1">
    <property type="nucleotide sequence ID" value="NZ_JAKEVZ010000005.1"/>
</dbReference>
<dbReference type="SUPFAM" id="SSF49899">
    <property type="entry name" value="Concanavalin A-like lectins/glucanases"/>
    <property type="match status" value="1"/>
</dbReference>
<dbReference type="PANTHER" id="PTHR10963:SF55">
    <property type="entry name" value="GLYCOSIDE HYDROLASE FAMILY 16 PROTEIN"/>
    <property type="match status" value="1"/>
</dbReference>
<comment type="similarity">
    <text evidence="1">Belongs to the glycosyl hydrolase 16 family.</text>
</comment>
<gene>
    <name evidence="3" type="ORF">L0U89_07610</name>
</gene>
<feature type="domain" description="GH16" evidence="2">
    <location>
        <begin position="29"/>
        <end position="277"/>
    </location>
</feature>
<comment type="caution">
    <text evidence="3">The sequence shown here is derived from an EMBL/GenBank/DDBJ whole genome shotgun (WGS) entry which is preliminary data.</text>
</comment>
<dbReference type="Proteomes" id="UP001201449">
    <property type="component" value="Unassembled WGS sequence"/>
</dbReference>
<dbReference type="GO" id="GO:0016787">
    <property type="term" value="F:hydrolase activity"/>
    <property type="evidence" value="ECO:0007669"/>
    <property type="project" value="UniProtKB-KW"/>
</dbReference>
<dbReference type="Gene3D" id="2.60.120.200">
    <property type="match status" value="1"/>
</dbReference>
<dbReference type="Pfam" id="PF00722">
    <property type="entry name" value="Glyco_hydro_16"/>
    <property type="match status" value="1"/>
</dbReference>
<dbReference type="EMBL" id="JAKEVZ010000005">
    <property type="protein sequence ID" value="MCF1750936.1"/>
    <property type="molecule type" value="Genomic_DNA"/>
</dbReference>
<keyword evidence="3" id="KW-0378">Hydrolase</keyword>
<dbReference type="PANTHER" id="PTHR10963">
    <property type="entry name" value="GLYCOSYL HYDROLASE-RELATED"/>
    <property type="match status" value="1"/>
</dbReference>
<organism evidence="3 4">
    <name type="scientific">Mariniradius sediminis</name>
    <dbReference type="NCBI Taxonomy" id="2909237"/>
    <lineage>
        <taxon>Bacteria</taxon>
        <taxon>Pseudomonadati</taxon>
        <taxon>Bacteroidota</taxon>
        <taxon>Cytophagia</taxon>
        <taxon>Cytophagales</taxon>
        <taxon>Cyclobacteriaceae</taxon>
        <taxon>Mariniradius</taxon>
    </lineage>
</organism>
<keyword evidence="4" id="KW-1185">Reference proteome</keyword>
<evidence type="ECO:0000256" key="1">
    <source>
        <dbReference type="ARBA" id="ARBA00006865"/>
    </source>
</evidence>
<reference evidence="3 4" key="1">
    <citation type="submission" date="2022-01" db="EMBL/GenBank/DDBJ databases">
        <title>Mariniradius saccharolyticus sp. nov., isolated from sediment of a river.</title>
        <authorList>
            <person name="Liu H."/>
        </authorList>
    </citation>
    <scope>NUCLEOTIDE SEQUENCE [LARGE SCALE GENOMIC DNA]</scope>
    <source>
        <strain evidence="3 4">RY-2</strain>
    </source>
</reference>
<dbReference type="PROSITE" id="PS51762">
    <property type="entry name" value="GH16_2"/>
    <property type="match status" value="1"/>
</dbReference>
<evidence type="ECO:0000313" key="3">
    <source>
        <dbReference type="EMBL" id="MCF1750936.1"/>
    </source>
</evidence>
<dbReference type="CDD" id="cd08023">
    <property type="entry name" value="GH16_laminarinase_like"/>
    <property type="match status" value="1"/>
</dbReference>
<dbReference type="PROSITE" id="PS51257">
    <property type="entry name" value="PROKAR_LIPOPROTEIN"/>
    <property type="match status" value="1"/>
</dbReference>
<dbReference type="InterPro" id="IPR000757">
    <property type="entry name" value="Beta-glucanase-like"/>
</dbReference>
<evidence type="ECO:0000313" key="4">
    <source>
        <dbReference type="Proteomes" id="UP001201449"/>
    </source>
</evidence>
<accession>A0ABS9BUT9</accession>
<name>A0ABS9BUT9_9BACT</name>
<dbReference type="InterPro" id="IPR050546">
    <property type="entry name" value="Glycosyl_Hydrlase_16"/>
</dbReference>
<evidence type="ECO:0000259" key="2">
    <source>
        <dbReference type="PROSITE" id="PS51762"/>
    </source>
</evidence>